<dbReference type="AlphaFoldDB" id="A0A193FD81"/>
<dbReference type="OrthoDB" id="8625913at2"/>
<dbReference type="EMBL" id="CP016170">
    <property type="protein sequence ID" value="ANN65233.1"/>
    <property type="molecule type" value="Genomic_DNA"/>
</dbReference>
<evidence type="ECO:0000313" key="1">
    <source>
        <dbReference type="EMBL" id="ANN65233.1"/>
    </source>
</evidence>
<reference evidence="3 4" key="1">
    <citation type="submission" date="2016-06" db="EMBL/GenBank/DDBJ databases">
        <title>Complete genome sequences of Bordetella bronchialis and Bordetella flabilis.</title>
        <authorList>
            <person name="LiPuma J.J."/>
            <person name="Spilker T."/>
        </authorList>
    </citation>
    <scope>NUCLEOTIDE SEQUENCE [LARGE SCALE GENOMIC DNA]</scope>
    <source>
        <strain evidence="2 4">AU17976</strain>
        <strain evidence="1 3">AU3182</strain>
    </source>
</reference>
<gene>
    <name evidence="1" type="ORF">BAU06_01945</name>
    <name evidence="2" type="ORF">BAU08_01940</name>
</gene>
<dbReference type="Proteomes" id="UP000091897">
    <property type="component" value="Chromosome"/>
</dbReference>
<dbReference type="RefSeq" id="WP_066343727.1">
    <property type="nucleotide sequence ID" value="NZ_CBCSFJ010000014.1"/>
</dbReference>
<evidence type="ECO:0000313" key="3">
    <source>
        <dbReference type="Proteomes" id="UP000091897"/>
    </source>
</evidence>
<protein>
    <submittedName>
        <fullName evidence="2">Uncharacterized protein</fullName>
    </submittedName>
</protein>
<name>A0A193FD81_9BORD</name>
<evidence type="ECO:0000313" key="4">
    <source>
        <dbReference type="Proteomes" id="UP000092213"/>
    </source>
</evidence>
<evidence type="ECO:0000313" key="2">
    <source>
        <dbReference type="EMBL" id="ANN70267.1"/>
    </source>
</evidence>
<sequence length="348" mass="39470">MGKFTEQQLQLASSLALERSFVLGNTYLTDKDAAFAGGGFVEGLGSDDADVDIYAIRESHLTMAQIDASRYERVVGRGGVRLTARDREAEICRIHTLVPGTSIKMDVHYRTWDEMNGLTIAIHLLHEAGHRNPLALAEPLPLRDLLFLHRLYTSHDIQGTDRLVRIRQEIGLYRFLYLLYRRKACSQSLLGNLLHAWSQGAWRQCAAMAHEIAVAHFQAYTHLLGNTHYHPVWILPYARHRGVPESLVAKLVRIMVDRESSCDEESRRFVIGCLDFVDDVIAAAVNPLSRVSGHACREAACAALEIQLARQPHACPEWEAVYHRKVYGMNDIMMREWLERYGDAVRVQ</sequence>
<dbReference type="EMBL" id="CP016171">
    <property type="protein sequence ID" value="ANN70267.1"/>
    <property type="molecule type" value="Genomic_DNA"/>
</dbReference>
<accession>A0A193FD81</accession>
<dbReference type="Proteomes" id="UP000092213">
    <property type="component" value="Chromosome"/>
</dbReference>
<proteinExistence type="predicted"/>
<keyword evidence="3" id="KW-1185">Reference proteome</keyword>
<dbReference type="KEGG" id="bbro:BAU06_01945"/>
<organism evidence="2 4">
    <name type="scientific">Bordetella bronchialis</name>
    <dbReference type="NCBI Taxonomy" id="463025"/>
    <lineage>
        <taxon>Bacteria</taxon>
        <taxon>Pseudomonadati</taxon>
        <taxon>Pseudomonadota</taxon>
        <taxon>Betaproteobacteria</taxon>
        <taxon>Burkholderiales</taxon>
        <taxon>Alcaligenaceae</taxon>
        <taxon>Bordetella</taxon>
    </lineage>
</organism>